<evidence type="ECO:0000313" key="3">
    <source>
        <dbReference type="EMBL" id="GAB1314256.1"/>
    </source>
</evidence>
<feature type="region of interest" description="Disordered" evidence="1">
    <location>
        <begin position="214"/>
        <end position="238"/>
    </location>
</feature>
<dbReference type="InterPro" id="IPR027795">
    <property type="entry name" value="CASTOR_ACT_dom"/>
</dbReference>
<comment type="caution">
    <text evidence="3">The sequence shown here is derived from an EMBL/GenBank/DDBJ whole genome shotgun (WGS) entry which is preliminary data.</text>
</comment>
<reference evidence="3 4" key="1">
    <citation type="submission" date="2024-09" db="EMBL/GenBank/DDBJ databases">
        <title>Itraconazole resistance in Madurella fahalii resulting from another homologue of gene encoding cytochrome P450 14-alpha sterol demethylase (CYP51).</title>
        <authorList>
            <person name="Yoshioka I."/>
            <person name="Fahal A.H."/>
            <person name="Kaneko S."/>
            <person name="Yaguchi T."/>
        </authorList>
    </citation>
    <scope>NUCLEOTIDE SEQUENCE [LARGE SCALE GENOMIC DNA]</scope>
    <source>
        <strain evidence="3 4">IFM 68171</strain>
    </source>
</reference>
<evidence type="ECO:0000256" key="1">
    <source>
        <dbReference type="SAM" id="MobiDB-lite"/>
    </source>
</evidence>
<dbReference type="SUPFAM" id="SSF55021">
    <property type="entry name" value="ACT-like"/>
    <property type="match status" value="1"/>
</dbReference>
<feature type="region of interest" description="Disordered" evidence="1">
    <location>
        <begin position="82"/>
        <end position="122"/>
    </location>
</feature>
<evidence type="ECO:0000259" key="2">
    <source>
        <dbReference type="Pfam" id="PF13840"/>
    </source>
</evidence>
<dbReference type="InterPro" id="IPR045865">
    <property type="entry name" value="ACT-like_dom_sf"/>
</dbReference>
<name>A0ABQ0G951_9PEZI</name>
<dbReference type="PANTHER" id="PTHR31131">
    <property type="entry name" value="CHROMOSOME 1, WHOLE GENOME SHOTGUN SEQUENCE"/>
    <property type="match status" value="1"/>
</dbReference>
<dbReference type="PANTHER" id="PTHR31131:SF6">
    <property type="entry name" value="CASTOR ACT DOMAIN-CONTAINING PROTEIN"/>
    <property type="match status" value="1"/>
</dbReference>
<organism evidence="3 4">
    <name type="scientific">Madurella fahalii</name>
    <dbReference type="NCBI Taxonomy" id="1157608"/>
    <lineage>
        <taxon>Eukaryota</taxon>
        <taxon>Fungi</taxon>
        <taxon>Dikarya</taxon>
        <taxon>Ascomycota</taxon>
        <taxon>Pezizomycotina</taxon>
        <taxon>Sordariomycetes</taxon>
        <taxon>Sordariomycetidae</taxon>
        <taxon>Sordariales</taxon>
        <taxon>Sordariales incertae sedis</taxon>
        <taxon>Madurella</taxon>
    </lineage>
</organism>
<accession>A0ABQ0G951</accession>
<dbReference type="InterPro" id="IPR051719">
    <property type="entry name" value="CASTOR_mTORC1"/>
</dbReference>
<dbReference type="Gene3D" id="3.30.2130.10">
    <property type="entry name" value="VC0802-like"/>
    <property type="match status" value="1"/>
</dbReference>
<sequence length="441" mass="46370">MNAQVSFLDTTLSLVHIPLPLYSALLQPILKVLLPDSQSQSQQPPTNATHNKHPFINISVTPLECSIVCPTAWARALFADHHHHHHRHQQQHQQKEEEGEEPGSLSLHRTNRAKTDNRGTGTGISISQDTYLALCVTSGSTNAGSRVADLTSPLARAAIPIFFITTYYADFILVPTRDRQAVVQTLLQGGFAFAEDAGQETALLVSLAPRGTAGTARTGAGAGAGTGGGARGERGGGEELQGRTFELLRRSGVVPYVEAGLRLVQCSGREKSAFLVRENRRSARGGGGGGGGRGGAIGAAGSTAGGGSAATVCWVDTVDTKLYTSVVSALVSQPRFLSITLAQDDPPSLLMDRELLGMFGDSIVGPTEGALVPIFLDLADLPFEATGIVSGVAGRLVKEMRMGEGAELSYLSTARAGAVILSYEDSVRALGVLRPLLIEDD</sequence>
<proteinExistence type="predicted"/>
<dbReference type="RefSeq" id="XP_070915987.1">
    <property type="nucleotide sequence ID" value="XM_071059886.1"/>
</dbReference>
<gene>
    <name evidence="3" type="ORF">MFIFM68171_04466</name>
</gene>
<dbReference type="GeneID" id="98175209"/>
<evidence type="ECO:0000313" key="4">
    <source>
        <dbReference type="Proteomes" id="UP001628179"/>
    </source>
</evidence>
<feature type="compositionally biased region" description="Gly residues" evidence="1">
    <location>
        <begin position="220"/>
        <end position="230"/>
    </location>
</feature>
<protein>
    <recommendedName>
        <fullName evidence="2">CASTOR ACT domain-containing protein</fullName>
    </recommendedName>
</protein>
<dbReference type="EMBL" id="BAAFSV010000002">
    <property type="protein sequence ID" value="GAB1314256.1"/>
    <property type="molecule type" value="Genomic_DNA"/>
</dbReference>
<keyword evidence="4" id="KW-1185">Reference proteome</keyword>
<dbReference type="Proteomes" id="UP001628179">
    <property type="component" value="Unassembled WGS sequence"/>
</dbReference>
<feature type="domain" description="CASTOR ACT" evidence="2">
    <location>
        <begin position="127"/>
        <end position="186"/>
    </location>
</feature>
<dbReference type="Pfam" id="PF13840">
    <property type="entry name" value="ACT_7"/>
    <property type="match status" value="1"/>
</dbReference>